<dbReference type="AlphaFoldDB" id="A0A5N6M940"/>
<sequence>MMSDLDAVRHLNKTAEQQAADASLPIEELLQYRKAITRSFAKKRCRLTYLPQKTIADLDILGRQPLHRKKSNDSEDNLIFSNN</sequence>
<dbReference type="EMBL" id="SZYD01000016">
    <property type="protein sequence ID" value="KAD3336883.1"/>
    <property type="molecule type" value="Genomic_DNA"/>
</dbReference>
<reference evidence="1 2" key="1">
    <citation type="submission" date="2019-05" db="EMBL/GenBank/DDBJ databases">
        <title>Mikania micrantha, genome provides insights into the molecular mechanism of rapid growth.</title>
        <authorList>
            <person name="Liu B."/>
        </authorList>
    </citation>
    <scope>NUCLEOTIDE SEQUENCE [LARGE SCALE GENOMIC DNA]</scope>
    <source>
        <strain evidence="1">NLD-2019</strain>
        <tissue evidence="1">Leaf</tissue>
    </source>
</reference>
<name>A0A5N6M940_9ASTR</name>
<comment type="caution">
    <text evidence="1">The sequence shown here is derived from an EMBL/GenBank/DDBJ whole genome shotgun (WGS) entry which is preliminary data.</text>
</comment>
<proteinExistence type="predicted"/>
<gene>
    <name evidence="1" type="ORF">E3N88_32402</name>
</gene>
<accession>A0A5N6M940</accession>
<dbReference type="Proteomes" id="UP000326396">
    <property type="component" value="Linkage Group LG6"/>
</dbReference>
<protein>
    <submittedName>
        <fullName evidence="1">Uncharacterized protein</fullName>
    </submittedName>
</protein>
<organism evidence="1 2">
    <name type="scientific">Mikania micrantha</name>
    <name type="common">bitter vine</name>
    <dbReference type="NCBI Taxonomy" id="192012"/>
    <lineage>
        <taxon>Eukaryota</taxon>
        <taxon>Viridiplantae</taxon>
        <taxon>Streptophyta</taxon>
        <taxon>Embryophyta</taxon>
        <taxon>Tracheophyta</taxon>
        <taxon>Spermatophyta</taxon>
        <taxon>Magnoliopsida</taxon>
        <taxon>eudicotyledons</taxon>
        <taxon>Gunneridae</taxon>
        <taxon>Pentapetalae</taxon>
        <taxon>asterids</taxon>
        <taxon>campanulids</taxon>
        <taxon>Asterales</taxon>
        <taxon>Asteraceae</taxon>
        <taxon>Asteroideae</taxon>
        <taxon>Heliantheae alliance</taxon>
        <taxon>Eupatorieae</taxon>
        <taxon>Mikania</taxon>
    </lineage>
</organism>
<evidence type="ECO:0000313" key="2">
    <source>
        <dbReference type="Proteomes" id="UP000326396"/>
    </source>
</evidence>
<evidence type="ECO:0000313" key="1">
    <source>
        <dbReference type="EMBL" id="KAD3336883.1"/>
    </source>
</evidence>
<keyword evidence="2" id="KW-1185">Reference proteome</keyword>